<sequence>MEGTPLVKQRITELLRNQIKPLQTNTYVKIASERELTELLNVSRISIRSAIKQLVQEGLLSQEQGRGTFITPKMVVHSLHILCSPDIKSNDPFYTKFLVEITHTAAKLSISLHMINPDQLNPPLEQAPLILIGLLEQKIFDRLATMYTTIITFQEEFTSNEATLLYFDDYLIGQHAAKMLVEFKHEHLILLTGPSKYPSAFNRKKGFVDALKDTQIKLQVHTDKMNWSGGYQAGDAIMEWLQADSPPTAIFAANDWMAIGLIQKLRERGISIPKNLSVIGCDDIPLAAEFSPTLTTFNLDMKLLISELLSVLNQGTQGNKKILLPATFVPRESLIPFRKKRGV</sequence>
<dbReference type="Proteomes" id="UP000426246">
    <property type="component" value="Chromosome"/>
</dbReference>
<dbReference type="GO" id="GO:0003700">
    <property type="term" value="F:DNA-binding transcription factor activity"/>
    <property type="evidence" value="ECO:0007669"/>
    <property type="project" value="InterPro"/>
</dbReference>
<keyword evidence="4" id="KW-0804">Transcription</keyword>
<organism evidence="6 7">
    <name type="scientific">Paenibacillus psychroresistens</name>
    <dbReference type="NCBI Taxonomy" id="1778678"/>
    <lineage>
        <taxon>Bacteria</taxon>
        <taxon>Bacillati</taxon>
        <taxon>Bacillota</taxon>
        <taxon>Bacilli</taxon>
        <taxon>Bacillales</taxon>
        <taxon>Paenibacillaceae</taxon>
        <taxon>Paenibacillus</taxon>
    </lineage>
</organism>
<dbReference type="Gene3D" id="1.10.10.10">
    <property type="entry name" value="Winged helix-like DNA-binding domain superfamily/Winged helix DNA-binding domain"/>
    <property type="match status" value="1"/>
</dbReference>
<evidence type="ECO:0000256" key="4">
    <source>
        <dbReference type="ARBA" id="ARBA00023163"/>
    </source>
</evidence>
<evidence type="ECO:0000313" key="6">
    <source>
        <dbReference type="EMBL" id="QGQ96055.1"/>
    </source>
</evidence>
<dbReference type="PANTHER" id="PTHR30146">
    <property type="entry name" value="LACI-RELATED TRANSCRIPTIONAL REPRESSOR"/>
    <property type="match status" value="1"/>
</dbReference>
<dbReference type="InterPro" id="IPR028082">
    <property type="entry name" value="Peripla_BP_I"/>
</dbReference>
<dbReference type="Gene3D" id="3.40.50.2300">
    <property type="match status" value="2"/>
</dbReference>
<gene>
    <name evidence="6" type="ORF">EHS13_14805</name>
</gene>
<protein>
    <submittedName>
        <fullName evidence="6">GntR family transcriptional regulator</fullName>
    </submittedName>
</protein>
<dbReference type="GO" id="GO:0000976">
    <property type="term" value="F:transcription cis-regulatory region binding"/>
    <property type="evidence" value="ECO:0007669"/>
    <property type="project" value="TreeGrafter"/>
</dbReference>
<dbReference type="SUPFAM" id="SSF46785">
    <property type="entry name" value="Winged helix' DNA-binding domain"/>
    <property type="match status" value="1"/>
</dbReference>
<dbReference type="CDD" id="cd07377">
    <property type="entry name" value="WHTH_GntR"/>
    <property type="match status" value="1"/>
</dbReference>
<dbReference type="InterPro" id="IPR046335">
    <property type="entry name" value="LacI/GalR-like_sensor"/>
</dbReference>
<dbReference type="AlphaFoldDB" id="A0A6B8RKD7"/>
<keyword evidence="2" id="KW-0805">Transcription regulation</keyword>
<dbReference type="InterPro" id="IPR036388">
    <property type="entry name" value="WH-like_DNA-bd_sf"/>
</dbReference>
<dbReference type="Pfam" id="PF00392">
    <property type="entry name" value="GntR"/>
    <property type="match status" value="1"/>
</dbReference>
<dbReference type="Pfam" id="PF13377">
    <property type="entry name" value="Peripla_BP_3"/>
    <property type="match status" value="1"/>
</dbReference>
<evidence type="ECO:0000313" key="7">
    <source>
        <dbReference type="Proteomes" id="UP000426246"/>
    </source>
</evidence>
<dbReference type="InterPro" id="IPR036390">
    <property type="entry name" value="WH_DNA-bd_sf"/>
</dbReference>
<dbReference type="SUPFAM" id="SSF53822">
    <property type="entry name" value="Periplasmic binding protein-like I"/>
    <property type="match status" value="1"/>
</dbReference>
<dbReference type="PRINTS" id="PR00035">
    <property type="entry name" value="HTHGNTR"/>
</dbReference>
<dbReference type="PANTHER" id="PTHR30146:SF148">
    <property type="entry name" value="HTH-TYPE TRANSCRIPTIONAL REPRESSOR PURR-RELATED"/>
    <property type="match status" value="1"/>
</dbReference>
<proteinExistence type="predicted"/>
<evidence type="ECO:0000256" key="3">
    <source>
        <dbReference type="ARBA" id="ARBA00023125"/>
    </source>
</evidence>
<evidence type="ECO:0000256" key="2">
    <source>
        <dbReference type="ARBA" id="ARBA00023015"/>
    </source>
</evidence>
<name>A0A6B8RKD7_9BACL</name>
<evidence type="ECO:0000259" key="5">
    <source>
        <dbReference type="PROSITE" id="PS50949"/>
    </source>
</evidence>
<keyword evidence="3" id="KW-0238">DNA-binding</keyword>
<dbReference type="KEGG" id="ppsc:EHS13_14805"/>
<dbReference type="OrthoDB" id="9815017at2"/>
<dbReference type="CDD" id="cd06267">
    <property type="entry name" value="PBP1_LacI_sugar_binding-like"/>
    <property type="match status" value="1"/>
</dbReference>
<reference evidence="7" key="1">
    <citation type="submission" date="2018-11" db="EMBL/GenBank/DDBJ databases">
        <title>Complete genome sequence of Paenibacillus sp. ML311-T8.</title>
        <authorList>
            <person name="Nam Y.-D."/>
            <person name="Kang J."/>
            <person name="Chung W.-H."/>
            <person name="Park Y.S."/>
        </authorList>
    </citation>
    <scope>NUCLEOTIDE SEQUENCE [LARGE SCALE GENOMIC DNA]</scope>
    <source>
        <strain evidence="7">ML311-T8</strain>
    </source>
</reference>
<dbReference type="InterPro" id="IPR000524">
    <property type="entry name" value="Tscrpt_reg_HTH_GntR"/>
</dbReference>
<dbReference type="SMART" id="SM00345">
    <property type="entry name" value="HTH_GNTR"/>
    <property type="match status" value="1"/>
</dbReference>
<accession>A0A6B8RKD7</accession>
<keyword evidence="1" id="KW-0678">Repressor</keyword>
<evidence type="ECO:0000256" key="1">
    <source>
        <dbReference type="ARBA" id="ARBA00022491"/>
    </source>
</evidence>
<dbReference type="EMBL" id="CP034235">
    <property type="protein sequence ID" value="QGQ96055.1"/>
    <property type="molecule type" value="Genomic_DNA"/>
</dbReference>
<dbReference type="PROSITE" id="PS50949">
    <property type="entry name" value="HTH_GNTR"/>
    <property type="match status" value="1"/>
</dbReference>
<feature type="domain" description="HTH gntR-type" evidence="5">
    <location>
        <begin position="5"/>
        <end position="73"/>
    </location>
</feature>
<keyword evidence="7" id="KW-1185">Reference proteome</keyword>
<dbReference type="RefSeq" id="WP_155701093.1">
    <property type="nucleotide sequence ID" value="NZ_CP034235.1"/>
</dbReference>